<dbReference type="AlphaFoldDB" id="A0A1V9FJ70"/>
<sequence length="755" mass="86617">MKQLFSKKHLTTLISSFAAGTGIILACAGDWGPEYGTSSFTPEAFVSDDSYRPFFYSGTSFYYDIGYDTKHDNRFNDVNISDWLTYLGSGTRRTELEHLLQTATETAIDSAADFANGKTKSLPSGMKSFQLFKKLNTKTTSFLSYLSLAKKSEAFAVNNFEYSWEYDSKKKNTSFNAAPLNSKLLQEFTKTTDAFLKQRYWFQLERSYFFNGPSQKAIDLFENNEKSFPKNDMYYRTMAYAAGVYNKLKNFSKANYYYSRVFDSCTALRTVAHYSFNPQEQADWTATLALAANNDEKATLWQMLGIYYADEVRAMQEIYALNPRSEKLDLLLTRAINKTEQNFNDYNEGIQGSILAIKKDTVNSSLFALVTRVAQAGNTSQPWKWHTALGYLNMLKGNTEKAAAAYAQAEKKLPKEELAQSQLRLLKLINIIASATKADSKLEKTILPELEWLTGIKLEDGAFRHQSALSWVRQTLSNRYKTQKEYIKAVCFSNYQNFYVDNNNIEAMKTFLAKTNKTPYEALYAKLYPLTANNLVEYQAIALALHDNLEEAIAKMETLPATNTTLPGNPFNGRLQDCHDCDHEAAQKIKYTKLSLLKKMKEMEDKIKAGGAEVYTNAMLVANAFYNMTHYGNARAFYENQIIGSYHYSPFAIDQQFRSLLIDMSLPTKYYTQALNAAKTDEQKAKCYFMLAKCERNKYYNTNLYNKKEYHYGDRANLADYLAWDGFKSLKQYKTTKFYQEAIRECGYFRTWSQK</sequence>
<proteinExistence type="predicted"/>
<organism evidence="2 3">
    <name type="scientific">Niastella populi</name>
    <dbReference type="NCBI Taxonomy" id="550983"/>
    <lineage>
        <taxon>Bacteria</taxon>
        <taxon>Pseudomonadati</taxon>
        <taxon>Bacteroidota</taxon>
        <taxon>Chitinophagia</taxon>
        <taxon>Chitinophagales</taxon>
        <taxon>Chitinophagaceae</taxon>
        <taxon>Niastella</taxon>
    </lineage>
</organism>
<dbReference type="OrthoDB" id="605297at2"/>
<evidence type="ECO:0000313" key="2">
    <source>
        <dbReference type="EMBL" id="OQP58408.1"/>
    </source>
</evidence>
<dbReference type="EMBL" id="LWBP01000188">
    <property type="protein sequence ID" value="OQP58408.1"/>
    <property type="molecule type" value="Genomic_DNA"/>
</dbReference>
<gene>
    <name evidence="2" type="ORF">A4R26_02825</name>
</gene>
<feature type="chain" id="PRO_5012506362" evidence="1">
    <location>
        <begin position="29"/>
        <end position="755"/>
    </location>
</feature>
<dbReference type="Proteomes" id="UP000192276">
    <property type="component" value="Unassembled WGS sequence"/>
</dbReference>
<dbReference type="STRING" id="550983.A4R26_02825"/>
<keyword evidence="3" id="KW-1185">Reference proteome</keyword>
<evidence type="ECO:0000313" key="3">
    <source>
        <dbReference type="Proteomes" id="UP000192276"/>
    </source>
</evidence>
<dbReference type="RefSeq" id="WP_133054719.1">
    <property type="nucleotide sequence ID" value="NZ_LWBP01000188.1"/>
</dbReference>
<evidence type="ECO:0000256" key="1">
    <source>
        <dbReference type="SAM" id="SignalP"/>
    </source>
</evidence>
<feature type="signal peptide" evidence="1">
    <location>
        <begin position="1"/>
        <end position="28"/>
    </location>
</feature>
<protein>
    <submittedName>
        <fullName evidence="2">Uncharacterized protein</fullName>
    </submittedName>
</protein>
<comment type="caution">
    <text evidence="2">The sequence shown here is derived from an EMBL/GenBank/DDBJ whole genome shotgun (WGS) entry which is preliminary data.</text>
</comment>
<keyword evidence="1" id="KW-0732">Signal</keyword>
<name>A0A1V9FJ70_9BACT</name>
<accession>A0A1V9FJ70</accession>
<reference evidence="3" key="1">
    <citation type="submission" date="2016-04" db="EMBL/GenBank/DDBJ databases">
        <authorList>
            <person name="Chen L."/>
            <person name="Zhuang W."/>
            <person name="Wang G."/>
        </authorList>
    </citation>
    <scope>NUCLEOTIDE SEQUENCE [LARGE SCALE GENOMIC DNA]</scope>
    <source>
        <strain evidence="3">208</strain>
    </source>
</reference>
<dbReference type="PROSITE" id="PS51257">
    <property type="entry name" value="PROKAR_LIPOPROTEIN"/>
    <property type="match status" value="1"/>
</dbReference>